<keyword evidence="1" id="KW-0472">Membrane</keyword>
<dbReference type="GO" id="GO:0006098">
    <property type="term" value="P:pentose-phosphate shunt"/>
    <property type="evidence" value="ECO:0007669"/>
    <property type="project" value="TreeGrafter"/>
</dbReference>
<dbReference type="SUPFAM" id="SSF52518">
    <property type="entry name" value="Thiamin diphosphate-binding fold (THDP-binding)"/>
    <property type="match status" value="1"/>
</dbReference>
<dbReference type="PANTHER" id="PTHR43522">
    <property type="entry name" value="TRANSKETOLASE"/>
    <property type="match status" value="1"/>
</dbReference>
<organism evidence="3 4">
    <name type="scientific">Apostasia shenzhenica</name>
    <dbReference type="NCBI Taxonomy" id="1088818"/>
    <lineage>
        <taxon>Eukaryota</taxon>
        <taxon>Viridiplantae</taxon>
        <taxon>Streptophyta</taxon>
        <taxon>Embryophyta</taxon>
        <taxon>Tracheophyta</taxon>
        <taxon>Spermatophyta</taxon>
        <taxon>Magnoliopsida</taxon>
        <taxon>Liliopsida</taxon>
        <taxon>Asparagales</taxon>
        <taxon>Orchidaceae</taxon>
        <taxon>Apostasioideae</taxon>
        <taxon>Apostasia</taxon>
    </lineage>
</organism>
<dbReference type="Gene3D" id="3.40.50.970">
    <property type="match status" value="1"/>
</dbReference>
<dbReference type="EMBL" id="KZ452209">
    <property type="protein sequence ID" value="PKA48791.1"/>
    <property type="molecule type" value="Genomic_DNA"/>
</dbReference>
<name>A0A2H9ZZR1_9ASPA</name>
<protein>
    <submittedName>
        <fullName evidence="3">Transketolase-1, chloroplastic</fullName>
        <ecNumber evidence="3">2.2.1.1</ecNumber>
    </submittedName>
</protein>
<proteinExistence type="predicted"/>
<gene>
    <name evidence="3" type="primary">TKL-1</name>
    <name evidence="3" type="ORF">AXF42_Ash018733</name>
</gene>
<evidence type="ECO:0000313" key="4">
    <source>
        <dbReference type="Proteomes" id="UP000236161"/>
    </source>
</evidence>
<dbReference type="Proteomes" id="UP000236161">
    <property type="component" value="Unassembled WGS sequence"/>
</dbReference>
<keyword evidence="1" id="KW-1133">Transmembrane helix</keyword>
<feature type="transmembrane region" description="Helical" evidence="1">
    <location>
        <begin position="168"/>
        <end position="189"/>
    </location>
</feature>
<dbReference type="Pfam" id="PF00456">
    <property type="entry name" value="Transketolase_N"/>
    <property type="match status" value="1"/>
</dbReference>
<evidence type="ECO:0000256" key="1">
    <source>
        <dbReference type="SAM" id="Phobius"/>
    </source>
</evidence>
<dbReference type="AlphaFoldDB" id="A0A2H9ZZR1"/>
<dbReference type="PANTHER" id="PTHR43522:SF2">
    <property type="entry name" value="TRANSKETOLASE 1-RELATED"/>
    <property type="match status" value="1"/>
</dbReference>
<keyword evidence="1" id="KW-0812">Transmembrane</keyword>
<dbReference type="InterPro" id="IPR029061">
    <property type="entry name" value="THDP-binding"/>
</dbReference>
<dbReference type="InterPro" id="IPR005474">
    <property type="entry name" value="Transketolase_N"/>
</dbReference>
<sequence length="191" mass="20863">MAASSSVTAAQALLVRSISNHGSAAPILTDRRAILPTGLGLSLFAGRALISAPRWQQISRSATPSHRLSGRPRAAAVETLDSGGNDWDGYAGLEIDQHDPVPRHRRRREAHGMHSFGPHPLRRGYEEEDLKNFRQWGSKTPGHPENFETPGVEVTTGVLQSKISAVNLGLNSSLNLCFLLCIFFFSLCIRK</sequence>
<accession>A0A2H9ZZR1</accession>
<feature type="domain" description="Transketolase N-terminal" evidence="2">
    <location>
        <begin position="126"/>
        <end position="165"/>
    </location>
</feature>
<dbReference type="GO" id="GO:0005829">
    <property type="term" value="C:cytosol"/>
    <property type="evidence" value="ECO:0007669"/>
    <property type="project" value="TreeGrafter"/>
</dbReference>
<keyword evidence="4" id="KW-1185">Reference proteome</keyword>
<reference evidence="3 4" key="1">
    <citation type="journal article" date="2017" name="Nature">
        <title>The Apostasia genome and the evolution of orchids.</title>
        <authorList>
            <person name="Zhang G.Q."/>
            <person name="Liu K.W."/>
            <person name="Li Z."/>
            <person name="Lohaus R."/>
            <person name="Hsiao Y.Y."/>
            <person name="Niu S.C."/>
            <person name="Wang J.Y."/>
            <person name="Lin Y.C."/>
            <person name="Xu Q."/>
            <person name="Chen L.J."/>
            <person name="Yoshida K."/>
            <person name="Fujiwara S."/>
            <person name="Wang Z.W."/>
            <person name="Zhang Y.Q."/>
            <person name="Mitsuda N."/>
            <person name="Wang M."/>
            <person name="Liu G.H."/>
            <person name="Pecoraro L."/>
            <person name="Huang H.X."/>
            <person name="Xiao X.J."/>
            <person name="Lin M."/>
            <person name="Wu X.Y."/>
            <person name="Wu W.L."/>
            <person name="Chen Y.Y."/>
            <person name="Chang S.B."/>
            <person name="Sakamoto S."/>
            <person name="Ohme-Takagi M."/>
            <person name="Yagi M."/>
            <person name="Zeng S.J."/>
            <person name="Shen C.Y."/>
            <person name="Yeh C.M."/>
            <person name="Luo Y.B."/>
            <person name="Tsai W.C."/>
            <person name="Van de Peer Y."/>
            <person name="Liu Z.J."/>
        </authorList>
    </citation>
    <scope>NUCLEOTIDE SEQUENCE [LARGE SCALE GENOMIC DNA]</scope>
    <source>
        <strain evidence="4">cv. Shenzhen</strain>
        <tissue evidence="3">Stem</tissue>
    </source>
</reference>
<dbReference type="STRING" id="1088818.A0A2H9ZZR1"/>
<dbReference type="GO" id="GO:0004802">
    <property type="term" value="F:transketolase activity"/>
    <property type="evidence" value="ECO:0007669"/>
    <property type="project" value="UniProtKB-EC"/>
</dbReference>
<dbReference type="EC" id="2.2.1.1" evidence="3"/>
<dbReference type="InterPro" id="IPR033247">
    <property type="entry name" value="Transketolase_fam"/>
</dbReference>
<evidence type="ECO:0000313" key="3">
    <source>
        <dbReference type="EMBL" id="PKA48791.1"/>
    </source>
</evidence>
<dbReference type="OrthoDB" id="10267175at2759"/>
<keyword evidence="3" id="KW-0808">Transferase</keyword>
<evidence type="ECO:0000259" key="2">
    <source>
        <dbReference type="Pfam" id="PF00456"/>
    </source>
</evidence>